<dbReference type="GO" id="GO:0003824">
    <property type="term" value="F:catalytic activity"/>
    <property type="evidence" value="ECO:0007669"/>
    <property type="project" value="InterPro"/>
</dbReference>
<reference evidence="2 3" key="1">
    <citation type="submission" date="2019-01" db="EMBL/GenBank/DDBJ databases">
        <title>Draft genome sequences of the type strains of six Macrococcus species.</title>
        <authorList>
            <person name="Mazhar S."/>
            <person name="Altermann E."/>
            <person name="Hill C."/>
            <person name="Mcauliffe O."/>
        </authorList>
    </citation>
    <scope>NUCLEOTIDE SEQUENCE [LARGE SCALE GENOMIC DNA]</scope>
    <source>
        <strain evidence="2 3">ATCC 51828</strain>
    </source>
</reference>
<dbReference type="CDD" id="cd01335">
    <property type="entry name" value="Radical_SAM"/>
    <property type="match status" value="1"/>
</dbReference>
<dbReference type="SFLD" id="SFLDS00029">
    <property type="entry name" value="Radical_SAM"/>
    <property type="match status" value="1"/>
</dbReference>
<evidence type="ECO:0000259" key="1">
    <source>
        <dbReference type="PROSITE" id="PS51918"/>
    </source>
</evidence>
<dbReference type="AlphaFoldDB" id="A0A9Q8FRD3"/>
<dbReference type="GO" id="GO:0051539">
    <property type="term" value="F:4 iron, 4 sulfur cluster binding"/>
    <property type="evidence" value="ECO:0007669"/>
    <property type="project" value="TreeGrafter"/>
</dbReference>
<dbReference type="Proteomes" id="UP000295280">
    <property type="component" value="Unassembled WGS sequence"/>
</dbReference>
<accession>A0A9Q8FRD3</accession>
<dbReference type="NCBIfam" id="NF006061">
    <property type="entry name" value="PRK08207.1-4"/>
    <property type="match status" value="1"/>
</dbReference>
<dbReference type="PANTHER" id="PTHR13932:SF1">
    <property type="entry name" value="OXYGEN-INDEPENDENT COPROPORPHYRINOGEN-III OXIDASE-LIKE PROTEIN HEMZ"/>
    <property type="match status" value="1"/>
</dbReference>
<dbReference type="SFLD" id="SFLDG01082">
    <property type="entry name" value="B12-binding_domain_containing"/>
    <property type="match status" value="1"/>
</dbReference>
<evidence type="ECO:0000313" key="2">
    <source>
        <dbReference type="EMBL" id="TDM04658.1"/>
    </source>
</evidence>
<keyword evidence="3" id="KW-1185">Reference proteome</keyword>
<organism evidence="2 3">
    <name type="scientific">Macrococcus carouselicus</name>
    <dbReference type="NCBI Taxonomy" id="69969"/>
    <lineage>
        <taxon>Bacteria</taxon>
        <taxon>Bacillati</taxon>
        <taxon>Bacillota</taxon>
        <taxon>Bacilli</taxon>
        <taxon>Bacillales</taxon>
        <taxon>Staphylococcaceae</taxon>
        <taxon>Macrococcus</taxon>
    </lineage>
</organism>
<dbReference type="SMART" id="SM00729">
    <property type="entry name" value="Elp3"/>
    <property type="match status" value="1"/>
</dbReference>
<dbReference type="GO" id="GO:0005737">
    <property type="term" value="C:cytoplasm"/>
    <property type="evidence" value="ECO:0007669"/>
    <property type="project" value="TreeGrafter"/>
</dbReference>
<comment type="caution">
    <text evidence="2">The sequence shown here is derived from an EMBL/GenBank/DDBJ whole genome shotgun (WGS) entry which is preliminary data.</text>
</comment>
<dbReference type="GO" id="GO:0006779">
    <property type="term" value="P:porphyrin-containing compound biosynthetic process"/>
    <property type="evidence" value="ECO:0007669"/>
    <property type="project" value="TreeGrafter"/>
</dbReference>
<dbReference type="PROSITE" id="PS51918">
    <property type="entry name" value="RADICAL_SAM"/>
    <property type="match status" value="1"/>
</dbReference>
<dbReference type="SUPFAM" id="SSF102114">
    <property type="entry name" value="Radical SAM enzymes"/>
    <property type="match status" value="1"/>
</dbReference>
<dbReference type="Pfam" id="PF04055">
    <property type="entry name" value="Radical_SAM"/>
    <property type="match status" value="1"/>
</dbReference>
<dbReference type="InterPro" id="IPR007197">
    <property type="entry name" value="rSAM"/>
</dbReference>
<dbReference type="RefSeq" id="WP_133417517.1">
    <property type="nucleotide sequence ID" value="NZ_SCWD01000001.1"/>
</dbReference>
<name>A0A9Q8FRD3_9STAP</name>
<dbReference type="NCBIfam" id="TIGR03994">
    <property type="entry name" value="rSAM_HemZ"/>
    <property type="match status" value="1"/>
</dbReference>
<proteinExistence type="predicted"/>
<sequence length="488" mass="55874">MKIFLKNQELENNLLFLQNIINLYFEDSFVLLGEGANTLSFDIKNEEAVRVTGYLTLDGQSYTATATRTETDKKHVKQAIAETLVTMLTDCTGITQSWGTLTGIRPTKLYHRLYRQGLSHEAISGQLKQDYLISQEKLDLMREIVHTQNEAIPDLYELGREVSIYIGIPFCPTKCAYCTFPAYSILVHKNDVPEFLVGLLHEIAVTGKWLKDNDIKVTSIYFGGGTPTSITPEDLKILLDQCYASFDMSAVREVTVEAGRPDTIDGETLTVLNDFDIDRISINPQSFTDETLKAIGRHHSVKETVDKFRLARDFNMNNINMDLIIGLPNEDRTNVRHSLEETRRLRPESLTVHTLSFKRASEMTRNKEQYPVAPREEIMQMMEMTRAFAAEEGYKPYYLYRQKNILGNLENIGYSIDKEYSLYNILIMEEMQTILGIGCGASSKFIHPETGKIENYLNPKDPKSYNKSYEHYTAEKIKKLNHLFKAED</sequence>
<dbReference type="InterPro" id="IPR023995">
    <property type="entry name" value="HemZ"/>
</dbReference>
<feature type="domain" description="Radical SAM core" evidence="1">
    <location>
        <begin position="156"/>
        <end position="395"/>
    </location>
</feature>
<gene>
    <name evidence="2" type="ORF">ERX40_05710</name>
</gene>
<dbReference type="EMBL" id="SCWD01000001">
    <property type="protein sequence ID" value="TDM04658.1"/>
    <property type="molecule type" value="Genomic_DNA"/>
</dbReference>
<dbReference type="PANTHER" id="PTHR13932">
    <property type="entry name" value="COPROPORPHYRINIGEN III OXIDASE"/>
    <property type="match status" value="1"/>
</dbReference>
<evidence type="ECO:0000313" key="3">
    <source>
        <dbReference type="Proteomes" id="UP000295280"/>
    </source>
</evidence>
<dbReference type="SFLD" id="SFLDG01065">
    <property type="entry name" value="anaerobic_coproporphyrinogen-I"/>
    <property type="match status" value="1"/>
</dbReference>
<dbReference type="InterPro" id="IPR006638">
    <property type="entry name" value="Elp3/MiaA/NifB-like_rSAM"/>
</dbReference>
<dbReference type="InterPro" id="IPR058240">
    <property type="entry name" value="rSAM_sf"/>
</dbReference>
<protein>
    <submittedName>
        <fullName evidence="2">Coproporphyrinogen III oxidase</fullName>
    </submittedName>
</protein>
<dbReference type="OrthoDB" id="9808022at2"/>
<dbReference type="Gene3D" id="3.30.750.200">
    <property type="match status" value="1"/>
</dbReference>
<dbReference type="InterPro" id="IPR034505">
    <property type="entry name" value="Coproporphyrinogen-III_oxidase"/>
</dbReference>
<dbReference type="SFLD" id="SFLDF00310">
    <property type="entry name" value="oxygen-independent_coproporphy"/>
    <property type="match status" value="1"/>
</dbReference>